<evidence type="ECO:0008006" key="10">
    <source>
        <dbReference type="Google" id="ProtNLM"/>
    </source>
</evidence>
<proteinExistence type="predicted"/>
<keyword evidence="9" id="KW-1185">Reference proteome</keyword>
<evidence type="ECO:0000256" key="2">
    <source>
        <dbReference type="ARBA" id="ARBA00022692"/>
    </source>
</evidence>
<dbReference type="Pfam" id="PF13855">
    <property type="entry name" value="LRR_8"/>
    <property type="match status" value="1"/>
</dbReference>
<keyword evidence="6" id="KW-0675">Receptor</keyword>
<evidence type="ECO:0000256" key="6">
    <source>
        <dbReference type="ARBA" id="ARBA00023170"/>
    </source>
</evidence>
<dbReference type="AlphaFoldDB" id="A0A5N6QQB8"/>
<comment type="subcellular location">
    <subcellularLocation>
        <location evidence="1">Membrane</location>
        <topology evidence="1">Single-pass type I membrane protein</topology>
    </subcellularLocation>
</comment>
<evidence type="ECO:0000256" key="7">
    <source>
        <dbReference type="ARBA" id="ARBA00023180"/>
    </source>
</evidence>
<dbReference type="GO" id="GO:0016020">
    <property type="term" value="C:membrane"/>
    <property type="evidence" value="ECO:0007669"/>
    <property type="project" value="UniProtKB-SubCell"/>
</dbReference>
<sequence>MPSTETPDLFLAFLDSHLLTFPHHFCLWGVTCNEGRVIGLDLAHEFISGGIDNSSSLFSLQHLESLSLADNYFNPSYEISSKFDKLVNLSYLNLAFAGFTEQISIAISHLTRLVTLDLSIDYYNYKLKLENPNLTVLVQNLSELMELHLDGFIISRPFKQPDSWRDINKHRGTIPQCLFEMTGTLRVLDLRRNKLNATIPDAFPNNCGLKTLALNQNQLQGGLPKSLANCIRLDILDIGNKYIKGTFPLFLKNTIMLSVLVLRSNKFYESITHPELNVTWPMLQILDIASNNFTDKLPITLFLSSMAMMDREHEAHSELTYLQVYTMDGFYYQDTVTITSKGLEMELVKILTIFTTIDLSCNNFDGHIPDEIGQLTLLYVLNLWHNPSIFGKIESS</sequence>
<accession>A0A5N6QQB8</accession>
<keyword evidence="2" id="KW-0812">Transmembrane</keyword>
<keyword evidence="7" id="KW-0325">Glycoprotein</keyword>
<evidence type="ECO:0000313" key="8">
    <source>
        <dbReference type="EMBL" id="KAE8009355.1"/>
    </source>
</evidence>
<dbReference type="Proteomes" id="UP000327013">
    <property type="component" value="Chromosome 2"/>
</dbReference>
<dbReference type="InterPro" id="IPR032675">
    <property type="entry name" value="LRR_dom_sf"/>
</dbReference>
<organism evidence="8 9">
    <name type="scientific">Carpinus fangiana</name>
    <dbReference type="NCBI Taxonomy" id="176857"/>
    <lineage>
        <taxon>Eukaryota</taxon>
        <taxon>Viridiplantae</taxon>
        <taxon>Streptophyta</taxon>
        <taxon>Embryophyta</taxon>
        <taxon>Tracheophyta</taxon>
        <taxon>Spermatophyta</taxon>
        <taxon>Magnoliopsida</taxon>
        <taxon>eudicotyledons</taxon>
        <taxon>Gunneridae</taxon>
        <taxon>Pentapetalae</taxon>
        <taxon>rosids</taxon>
        <taxon>fabids</taxon>
        <taxon>Fagales</taxon>
        <taxon>Betulaceae</taxon>
        <taxon>Carpinus</taxon>
    </lineage>
</organism>
<evidence type="ECO:0000313" key="9">
    <source>
        <dbReference type="Proteomes" id="UP000327013"/>
    </source>
</evidence>
<dbReference type="PANTHER" id="PTHR48061:SF2">
    <property type="entry name" value="RECEPTOR LIKE PROTEIN 30-LIKE"/>
    <property type="match status" value="1"/>
</dbReference>
<keyword evidence="3" id="KW-0732">Signal</keyword>
<dbReference type="Pfam" id="PF00560">
    <property type="entry name" value="LRR_1"/>
    <property type="match status" value="1"/>
</dbReference>
<evidence type="ECO:0000256" key="3">
    <source>
        <dbReference type="ARBA" id="ARBA00022729"/>
    </source>
</evidence>
<keyword evidence="4" id="KW-1133">Transmembrane helix</keyword>
<evidence type="ECO:0000256" key="4">
    <source>
        <dbReference type="ARBA" id="ARBA00022989"/>
    </source>
</evidence>
<evidence type="ECO:0000256" key="5">
    <source>
        <dbReference type="ARBA" id="ARBA00023136"/>
    </source>
</evidence>
<dbReference type="InterPro" id="IPR046956">
    <property type="entry name" value="RLP23-like"/>
</dbReference>
<dbReference type="Gene3D" id="3.80.10.10">
    <property type="entry name" value="Ribonuclease Inhibitor"/>
    <property type="match status" value="2"/>
</dbReference>
<dbReference type="PANTHER" id="PTHR48061">
    <property type="entry name" value="LEUCINE-RICH REPEAT RECEPTOR PROTEIN KINASE EMS1-LIKE-RELATED"/>
    <property type="match status" value="1"/>
</dbReference>
<gene>
    <name evidence="8" type="ORF">FH972_005795</name>
</gene>
<protein>
    <recommendedName>
        <fullName evidence="10">Leucine-rich repeat-containing N-terminal plant-type domain-containing protein</fullName>
    </recommendedName>
</protein>
<dbReference type="OrthoDB" id="442066at2759"/>
<keyword evidence="5" id="KW-0472">Membrane</keyword>
<evidence type="ECO:0000256" key="1">
    <source>
        <dbReference type="ARBA" id="ARBA00004479"/>
    </source>
</evidence>
<name>A0A5N6QQB8_9ROSI</name>
<reference evidence="8 9" key="1">
    <citation type="submission" date="2019-06" db="EMBL/GenBank/DDBJ databases">
        <title>A chromosomal-level reference genome of Carpinus fangiana (Coryloideae, Betulaceae).</title>
        <authorList>
            <person name="Yang X."/>
            <person name="Wang Z."/>
            <person name="Zhang L."/>
            <person name="Hao G."/>
            <person name="Liu J."/>
            <person name="Yang Y."/>
        </authorList>
    </citation>
    <scope>NUCLEOTIDE SEQUENCE [LARGE SCALE GENOMIC DNA]</scope>
    <source>
        <strain evidence="8">Cfa_2016G</strain>
        <tissue evidence="8">Leaf</tissue>
    </source>
</reference>
<dbReference type="SUPFAM" id="SSF52058">
    <property type="entry name" value="L domain-like"/>
    <property type="match status" value="1"/>
</dbReference>
<dbReference type="InterPro" id="IPR001611">
    <property type="entry name" value="Leu-rich_rpt"/>
</dbReference>
<dbReference type="EMBL" id="CM017322">
    <property type="protein sequence ID" value="KAE8009355.1"/>
    <property type="molecule type" value="Genomic_DNA"/>
</dbReference>